<name>A0A9J9QDW6_ACIET</name>
<reference evidence="3 4" key="1">
    <citation type="journal article" date="2010" name="J. Bacteriol.">
        <title>Completed genome sequence of the anaerobic iron-oxidizing bacterium Acidovorax ebreus strain TPSY.</title>
        <authorList>
            <person name="Byrne-Bailey K.G."/>
            <person name="Weber K.A."/>
            <person name="Chair A.H."/>
            <person name="Bose S."/>
            <person name="Knox T."/>
            <person name="Spanbauer T.L."/>
            <person name="Chertkov O."/>
            <person name="Coates J.D."/>
        </authorList>
    </citation>
    <scope>NUCLEOTIDE SEQUENCE [LARGE SCALE GENOMIC DNA]</scope>
    <source>
        <strain evidence="3 4">TPSY</strain>
    </source>
</reference>
<dbReference type="PANTHER" id="PTHR10900">
    <property type="entry name" value="PERIOSTIN-RELATED"/>
    <property type="match status" value="1"/>
</dbReference>
<dbReference type="SUPFAM" id="SSF82153">
    <property type="entry name" value="FAS1 domain"/>
    <property type="match status" value="1"/>
</dbReference>
<feature type="chain" id="PRO_5039923564" evidence="1">
    <location>
        <begin position="29"/>
        <end position="163"/>
    </location>
</feature>
<dbReference type="InterPro" id="IPR050904">
    <property type="entry name" value="Adhesion/Biosynth-related"/>
</dbReference>
<dbReference type="PANTHER" id="PTHR10900:SF77">
    <property type="entry name" value="FI19380P1"/>
    <property type="match status" value="1"/>
</dbReference>
<evidence type="ECO:0000313" key="3">
    <source>
        <dbReference type="EMBL" id="ACM32946.1"/>
    </source>
</evidence>
<gene>
    <name evidence="3" type="ordered locus">Dtpsy_1485</name>
</gene>
<keyword evidence="1" id="KW-0732">Signal</keyword>
<dbReference type="InterPro" id="IPR036378">
    <property type="entry name" value="FAS1_dom_sf"/>
</dbReference>
<organism evidence="3 4">
    <name type="scientific">Acidovorax ebreus (strain TPSY)</name>
    <name type="common">Diaphorobacter sp. (strain TPSY)</name>
    <dbReference type="NCBI Taxonomy" id="535289"/>
    <lineage>
        <taxon>Bacteria</taxon>
        <taxon>Pseudomonadati</taxon>
        <taxon>Pseudomonadota</taxon>
        <taxon>Betaproteobacteria</taxon>
        <taxon>Burkholderiales</taxon>
        <taxon>Comamonadaceae</taxon>
        <taxon>Diaphorobacter</taxon>
    </lineage>
</organism>
<accession>A0A9J9QDW6</accession>
<dbReference type="PROSITE" id="PS50213">
    <property type="entry name" value="FAS1"/>
    <property type="match status" value="1"/>
</dbReference>
<dbReference type="KEGG" id="dia:Dtpsy_1485"/>
<evidence type="ECO:0000259" key="2">
    <source>
        <dbReference type="PROSITE" id="PS50213"/>
    </source>
</evidence>
<evidence type="ECO:0000256" key="1">
    <source>
        <dbReference type="SAM" id="SignalP"/>
    </source>
</evidence>
<dbReference type="Gene3D" id="2.30.180.10">
    <property type="entry name" value="FAS1 domain"/>
    <property type="match status" value="1"/>
</dbReference>
<dbReference type="InterPro" id="IPR000782">
    <property type="entry name" value="FAS1_domain"/>
</dbReference>
<dbReference type="EMBL" id="CP001392">
    <property type="protein sequence ID" value="ACM32946.1"/>
    <property type="molecule type" value="Genomic_DNA"/>
</dbReference>
<proteinExistence type="predicted"/>
<dbReference type="Proteomes" id="UP000000450">
    <property type="component" value="Chromosome"/>
</dbReference>
<dbReference type="Pfam" id="PF02469">
    <property type="entry name" value="Fasciclin"/>
    <property type="match status" value="1"/>
</dbReference>
<feature type="signal peptide" evidence="1">
    <location>
        <begin position="1"/>
        <end position="28"/>
    </location>
</feature>
<feature type="domain" description="FAS1" evidence="2">
    <location>
        <begin position="29"/>
        <end position="157"/>
    </location>
</feature>
<dbReference type="GO" id="GO:0005615">
    <property type="term" value="C:extracellular space"/>
    <property type="evidence" value="ECO:0007669"/>
    <property type="project" value="TreeGrafter"/>
</dbReference>
<dbReference type="AlphaFoldDB" id="A0A9J9QDW6"/>
<dbReference type="FunFam" id="2.30.180.10:FF:000014">
    <property type="entry name" value="Stabilin 1"/>
    <property type="match status" value="1"/>
</dbReference>
<evidence type="ECO:0000313" key="4">
    <source>
        <dbReference type="Proteomes" id="UP000000450"/>
    </source>
</evidence>
<dbReference type="SMART" id="SM00554">
    <property type="entry name" value="FAS1"/>
    <property type="match status" value="1"/>
</dbReference>
<sequence length="163" mass="16905">MFRRLTLQTTLALAIVATLGACSTPASAPNTVGGVVAKTKNLSTFNQLVADAGMAATLNGSGPYTVFAPSDAAFQALPAKTRDALKNDKEQLKAVLSYHIVPAHVTASAKAGKLKTLQGSDIALARAADFVTVEDALVEQADLKAGNGVVHVIDRVLVPPRKK</sequence>
<protein>
    <submittedName>
        <fullName evidence="3">Beta-Ig-H3/fasciclin</fullName>
    </submittedName>
</protein>
<keyword evidence="4" id="KW-1185">Reference proteome</keyword>
<dbReference type="PROSITE" id="PS51257">
    <property type="entry name" value="PROKAR_LIPOPROTEIN"/>
    <property type="match status" value="1"/>
</dbReference>
<dbReference type="RefSeq" id="WP_015913072.1">
    <property type="nucleotide sequence ID" value="NC_011992.1"/>
</dbReference>